<organism evidence="2 3">
    <name type="scientific">Natrialba taiwanensis DSM 12281</name>
    <dbReference type="NCBI Taxonomy" id="1230458"/>
    <lineage>
        <taxon>Archaea</taxon>
        <taxon>Methanobacteriati</taxon>
        <taxon>Methanobacteriota</taxon>
        <taxon>Stenosarchaea group</taxon>
        <taxon>Halobacteria</taxon>
        <taxon>Halobacteriales</taxon>
        <taxon>Natrialbaceae</taxon>
        <taxon>Natrialba</taxon>
    </lineage>
</organism>
<gene>
    <name evidence="2" type="ORF">C484_15792</name>
</gene>
<reference evidence="2 3" key="1">
    <citation type="journal article" date="2014" name="PLoS Genet.">
        <title>Phylogenetically driven sequencing of extremely halophilic archaea reveals strategies for static and dynamic osmo-response.</title>
        <authorList>
            <person name="Becker E.A."/>
            <person name="Seitzer P.M."/>
            <person name="Tritt A."/>
            <person name="Larsen D."/>
            <person name="Krusor M."/>
            <person name="Yao A.I."/>
            <person name="Wu D."/>
            <person name="Madern D."/>
            <person name="Eisen J.A."/>
            <person name="Darling A.E."/>
            <person name="Facciotti M.T."/>
        </authorList>
    </citation>
    <scope>NUCLEOTIDE SEQUENCE [LARGE SCALE GENOMIC DNA]</scope>
    <source>
        <strain evidence="2 3">DSM 12281</strain>
    </source>
</reference>
<sequence length="82" mass="8548">MYEKRIGSPQRDPFDALVDGLAAADRYDLVLGIIPIAFAVALVVATVANVPVTQPLAVAALVGIVAIVDACYRNPPIDQGST</sequence>
<dbReference type="RefSeq" id="WP_006826821.1">
    <property type="nucleotide sequence ID" value="NZ_AOIL01000051.1"/>
</dbReference>
<comment type="caution">
    <text evidence="2">The sequence shown here is derived from an EMBL/GenBank/DDBJ whole genome shotgun (WGS) entry which is preliminary data.</text>
</comment>
<dbReference type="STRING" id="1230458.C484_15792"/>
<name>L9ZPF1_9EURY</name>
<protein>
    <submittedName>
        <fullName evidence="2">Uncharacterized protein</fullName>
    </submittedName>
</protein>
<accession>L9ZPF1</accession>
<evidence type="ECO:0000256" key="1">
    <source>
        <dbReference type="SAM" id="Phobius"/>
    </source>
</evidence>
<proteinExistence type="predicted"/>
<keyword evidence="1" id="KW-0812">Transmembrane</keyword>
<dbReference type="Proteomes" id="UP000011648">
    <property type="component" value="Unassembled WGS sequence"/>
</dbReference>
<keyword evidence="3" id="KW-1185">Reference proteome</keyword>
<dbReference type="PATRIC" id="fig|1230458.4.peg.3198"/>
<dbReference type="AlphaFoldDB" id="L9ZPF1"/>
<keyword evidence="1" id="KW-1133">Transmembrane helix</keyword>
<evidence type="ECO:0000313" key="3">
    <source>
        <dbReference type="Proteomes" id="UP000011648"/>
    </source>
</evidence>
<feature type="transmembrane region" description="Helical" evidence="1">
    <location>
        <begin position="29"/>
        <end position="48"/>
    </location>
</feature>
<dbReference type="Pfam" id="PF26047">
    <property type="entry name" value="DUF8015"/>
    <property type="match status" value="1"/>
</dbReference>
<dbReference type="OrthoDB" id="170259at2157"/>
<keyword evidence="1" id="KW-0472">Membrane</keyword>
<dbReference type="EMBL" id="AOIL01000051">
    <property type="protein sequence ID" value="ELY88390.1"/>
    <property type="molecule type" value="Genomic_DNA"/>
</dbReference>
<dbReference type="InterPro" id="IPR058328">
    <property type="entry name" value="DUF8015"/>
</dbReference>
<evidence type="ECO:0000313" key="2">
    <source>
        <dbReference type="EMBL" id="ELY88390.1"/>
    </source>
</evidence>